<evidence type="ECO:0000256" key="1">
    <source>
        <dbReference type="SAM" id="Phobius"/>
    </source>
</evidence>
<dbReference type="InterPro" id="IPR021737">
    <property type="entry name" value="Phage_phiKZ_Orf197"/>
</dbReference>
<name>A0A927W8M3_9CLOT</name>
<feature type="transmembrane region" description="Helical" evidence="1">
    <location>
        <begin position="254"/>
        <end position="273"/>
    </location>
</feature>
<keyword evidence="1" id="KW-0472">Membrane</keyword>
<evidence type="ECO:0000313" key="2">
    <source>
        <dbReference type="EMBL" id="MBE6060226.1"/>
    </source>
</evidence>
<dbReference type="Proteomes" id="UP000768462">
    <property type="component" value="Unassembled WGS sequence"/>
</dbReference>
<feature type="transmembrane region" description="Helical" evidence="1">
    <location>
        <begin position="138"/>
        <end position="160"/>
    </location>
</feature>
<evidence type="ECO:0000313" key="3">
    <source>
        <dbReference type="Proteomes" id="UP000768462"/>
    </source>
</evidence>
<reference evidence="2" key="1">
    <citation type="submission" date="2019-04" db="EMBL/GenBank/DDBJ databases">
        <title>Evolution of Biomass-Degrading Anaerobic Consortia Revealed by Metagenomics.</title>
        <authorList>
            <person name="Peng X."/>
        </authorList>
    </citation>
    <scope>NUCLEOTIDE SEQUENCE</scope>
    <source>
        <strain evidence="2">SIG254</strain>
    </source>
</reference>
<sequence>MQIKFIVLCLIAHVVGDYYLQDDEMSELKKEKIGGVFKHSVFYSIPFILILFLFKKNYKITGLILLLCLAHLLIDIVKYYSYKGYLKIFHTACKKNKVKKYIKPWMIYIFDQVVHIILLIAVIVCFRENLYYPIDTLYIGYSILGIDGLTVLKWALMVLCMHKPANITFKIIFSGCKPKGNLVTSSNNSVANNSINSSVANNGSNNGAIIGFLERIIIAMFLYSNQYSAIGFILTAKSIARYNKISEDAEFGEYYLIGTLFSTLFVIVIYNFIF</sequence>
<keyword evidence="1" id="KW-1133">Transmembrane helix</keyword>
<keyword evidence="1" id="KW-0812">Transmembrane</keyword>
<gene>
    <name evidence="2" type="ORF">E7215_08650</name>
</gene>
<organism evidence="2 3">
    <name type="scientific">Clostridium sulfidigenes</name>
    <dbReference type="NCBI Taxonomy" id="318464"/>
    <lineage>
        <taxon>Bacteria</taxon>
        <taxon>Bacillati</taxon>
        <taxon>Bacillota</taxon>
        <taxon>Clostridia</taxon>
        <taxon>Eubacteriales</taxon>
        <taxon>Clostridiaceae</taxon>
        <taxon>Clostridium</taxon>
    </lineage>
</organism>
<proteinExistence type="predicted"/>
<feature type="transmembrane region" description="Helical" evidence="1">
    <location>
        <begin position="35"/>
        <end position="54"/>
    </location>
</feature>
<comment type="caution">
    <text evidence="2">The sequence shown here is derived from an EMBL/GenBank/DDBJ whole genome shotgun (WGS) entry which is preliminary data.</text>
</comment>
<accession>A0A927W8M3</accession>
<dbReference type="AlphaFoldDB" id="A0A927W8M3"/>
<dbReference type="Pfam" id="PF11750">
    <property type="entry name" value="DUF3307"/>
    <property type="match status" value="1"/>
</dbReference>
<protein>
    <submittedName>
        <fullName evidence="2">DUF3307 domain-containing protein</fullName>
    </submittedName>
</protein>
<feature type="transmembrane region" description="Helical" evidence="1">
    <location>
        <begin position="105"/>
        <end position="126"/>
    </location>
</feature>
<feature type="transmembrane region" description="Helical" evidence="1">
    <location>
        <begin position="60"/>
        <end position="80"/>
    </location>
</feature>
<dbReference type="EMBL" id="SVCM01000095">
    <property type="protein sequence ID" value="MBE6060226.1"/>
    <property type="molecule type" value="Genomic_DNA"/>
</dbReference>
<feature type="transmembrane region" description="Helical" evidence="1">
    <location>
        <begin position="216"/>
        <end position="234"/>
    </location>
</feature>